<evidence type="ECO:0000313" key="6">
    <source>
        <dbReference type="Proteomes" id="UP000193560"/>
    </source>
</evidence>
<gene>
    <name evidence="5" type="ORF">BCR42DRAFT_158103</name>
</gene>
<reference evidence="5 6" key="1">
    <citation type="submission" date="2016-07" db="EMBL/GenBank/DDBJ databases">
        <title>Pervasive Adenine N6-methylation of Active Genes in Fungi.</title>
        <authorList>
            <consortium name="DOE Joint Genome Institute"/>
            <person name="Mondo S.J."/>
            <person name="Dannebaum R.O."/>
            <person name="Kuo R.C."/>
            <person name="Labutti K."/>
            <person name="Haridas S."/>
            <person name="Kuo A."/>
            <person name="Salamov A."/>
            <person name="Ahrendt S.R."/>
            <person name="Lipzen A."/>
            <person name="Sullivan W."/>
            <person name="Andreopoulos W.B."/>
            <person name="Clum A."/>
            <person name="Lindquist E."/>
            <person name="Daum C."/>
            <person name="Ramamoorthy G.K."/>
            <person name="Gryganskyi A."/>
            <person name="Culley D."/>
            <person name="Magnuson J.K."/>
            <person name="James T.Y."/>
            <person name="O'Malley M.A."/>
            <person name="Stajich J.E."/>
            <person name="Spatafora J.W."/>
            <person name="Visel A."/>
            <person name="Grigoriev I.V."/>
        </authorList>
    </citation>
    <scope>NUCLEOTIDE SEQUENCE [LARGE SCALE GENOMIC DNA]</scope>
    <source>
        <strain evidence="5 6">NRRL 1336</strain>
    </source>
</reference>
<dbReference type="PANTHER" id="PTHR12891">
    <property type="entry name" value="DNA REPAIR/TRANSCRIPTION PROTEIN MET18/MMS19"/>
    <property type="match status" value="1"/>
</dbReference>
<dbReference type="Gene3D" id="1.25.10.10">
    <property type="entry name" value="Leucine-rich Repeat Variant"/>
    <property type="match status" value="1"/>
</dbReference>
<comment type="caution">
    <text evidence="5">The sequence shown here is derived from an EMBL/GenBank/DDBJ whole genome shotgun (WGS) entry which is preliminary data.</text>
</comment>
<keyword evidence="3" id="KW-0539">Nucleus</keyword>
<evidence type="ECO:0000256" key="2">
    <source>
        <dbReference type="PROSITE-ProRule" id="PRU00103"/>
    </source>
</evidence>
<feature type="repeat" description="HEAT" evidence="2">
    <location>
        <begin position="17"/>
        <end position="58"/>
    </location>
</feature>
<dbReference type="InterPro" id="IPR024687">
    <property type="entry name" value="MMS19_C"/>
</dbReference>
<proteinExistence type="inferred from homology"/>
<dbReference type="GO" id="GO:0016226">
    <property type="term" value="P:iron-sulfur cluster assembly"/>
    <property type="evidence" value="ECO:0007669"/>
    <property type="project" value="UniProtKB-UniRule"/>
</dbReference>
<protein>
    <recommendedName>
        <fullName evidence="3">MMS19 nucleotide excision repair protein</fullName>
    </recommendedName>
</protein>
<dbReference type="InterPro" id="IPR011989">
    <property type="entry name" value="ARM-like"/>
</dbReference>
<dbReference type="InterPro" id="IPR016024">
    <property type="entry name" value="ARM-type_fold"/>
</dbReference>
<evidence type="ECO:0000313" key="5">
    <source>
        <dbReference type="EMBL" id="ORZ06645.1"/>
    </source>
</evidence>
<dbReference type="SUPFAM" id="SSF48371">
    <property type="entry name" value="ARM repeat"/>
    <property type="match status" value="1"/>
</dbReference>
<keyword evidence="3" id="KW-0234">DNA repair</keyword>
<evidence type="ECO:0000256" key="1">
    <source>
        <dbReference type="ARBA" id="ARBA00009340"/>
    </source>
</evidence>
<dbReference type="AlphaFoldDB" id="A0A1X2I0E1"/>
<dbReference type="GO" id="GO:0006281">
    <property type="term" value="P:DNA repair"/>
    <property type="evidence" value="ECO:0007669"/>
    <property type="project" value="UniProtKB-UniRule"/>
</dbReference>
<dbReference type="Pfam" id="PF12460">
    <property type="entry name" value="MMS19_C"/>
    <property type="match status" value="1"/>
</dbReference>
<feature type="domain" description="MMS19 C-terminal" evidence="4">
    <location>
        <begin position="3"/>
        <end position="47"/>
    </location>
</feature>
<sequence length="93" mass="10402">MATTEAPEVIADNVQSLIPALLKLLEPEEKNAMNVRIATLKCLAQFPSSVSRDVLLPYAVYVTKQLGRTLDDKKRLVRKEAVDCRGKWFTITA</sequence>
<name>A0A1X2I0E1_9FUNG</name>
<dbReference type="GO" id="GO:0097361">
    <property type="term" value="C:cytosolic [4Fe-4S] assembly targeting complex"/>
    <property type="evidence" value="ECO:0007669"/>
    <property type="project" value="UniProtKB-UniRule"/>
</dbReference>
<dbReference type="OrthoDB" id="342900at2759"/>
<dbReference type="PROSITE" id="PS50077">
    <property type="entry name" value="HEAT_REPEAT"/>
    <property type="match status" value="1"/>
</dbReference>
<organism evidence="5 6">
    <name type="scientific">Absidia repens</name>
    <dbReference type="NCBI Taxonomy" id="90262"/>
    <lineage>
        <taxon>Eukaryota</taxon>
        <taxon>Fungi</taxon>
        <taxon>Fungi incertae sedis</taxon>
        <taxon>Mucoromycota</taxon>
        <taxon>Mucoromycotina</taxon>
        <taxon>Mucoromycetes</taxon>
        <taxon>Mucorales</taxon>
        <taxon>Cunninghamellaceae</taxon>
        <taxon>Absidia</taxon>
    </lineage>
</organism>
<keyword evidence="3" id="KW-0227">DNA damage</keyword>
<comment type="similarity">
    <text evidence="1 3">Belongs to the MET18/MMS19 family.</text>
</comment>
<evidence type="ECO:0000259" key="4">
    <source>
        <dbReference type="Pfam" id="PF12460"/>
    </source>
</evidence>
<dbReference type="InterPro" id="IPR021133">
    <property type="entry name" value="HEAT_type_2"/>
</dbReference>
<dbReference type="GO" id="GO:0051604">
    <property type="term" value="P:protein maturation"/>
    <property type="evidence" value="ECO:0007669"/>
    <property type="project" value="UniProtKB-UniRule"/>
</dbReference>
<dbReference type="InterPro" id="IPR039920">
    <property type="entry name" value="MMS19"/>
</dbReference>
<keyword evidence="6" id="KW-1185">Reference proteome</keyword>
<comment type="subcellular location">
    <subcellularLocation>
        <location evidence="3">Nucleus</location>
    </subcellularLocation>
</comment>
<dbReference type="Proteomes" id="UP000193560">
    <property type="component" value="Unassembled WGS sequence"/>
</dbReference>
<dbReference type="STRING" id="90262.A0A1X2I0E1"/>
<dbReference type="PANTHER" id="PTHR12891:SF0">
    <property type="entry name" value="MMS19 NUCLEOTIDE EXCISION REPAIR PROTEIN HOMOLOG"/>
    <property type="match status" value="1"/>
</dbReference>
<comment type="function">
    <text evidence="3">Key component of the cytosolic iron-sulfur protein assembly (CIA) complex, a multiprotein complex that mediates the incorporation of iron-sulfur cluster into apoproteins specifically involved in DNA metabolism and genomic integrity. In the CIA complex, MMS19 acts as an adapter between early-acting CIA components and a subset of cellular target iron-sulfur proteins.</text>
</comment>
<dbReference type="EMBL" id="MCGE01000038">
    <property type="protein sequence ID" value="ORZ06645.1"/>
    <property type="molecule type" value="Genomic_DNA"/>
</dbReference>
<accession>A0A1X2I0E1</accession>
<dbReference type="GO" id="GO:0005634">
    <property type="term" value="C:nucleus"/>
    <property type="evidence" value="ECO:0007669"/>
    <property type="project" value="UniProtKB-SubCell"/>
</dbReference>
<evidence type="ECO:0000256" key="3">
    <source>
        <dbReference type="RuleBase" id="RU367072"/>
    </source>
</evidence>